<protein>
    <submittedName>
        <fullName evidence="4">Carbon-nitrogen hydrolase</fullName>
    </submittedName>
</protein>
<accession>A0A6A7BC73</accession>
<evidence type="ECO:0000256" key="2">
    <source>
        <dbReference type="SAM" id="MobiDB-lite"/>
    </source>
</evidence>
<evidence type="ECO:0000313" key="5">
    <source>
        <dbReference type="Proteomes" id="UP000799423"/>
    </source>
</evidence>
<dbReference type="GO" id="GO:0016811">
    <property type="term" value="F:hydrolase activity, acting on carbon-nitrogen (but not peptide) bonds, in linear amides"/>
    <property type="evidence" value="ECO:0007669"/>
    <property type="project" value="TreeGrafter"/>
</dbReference>
<sequence>MSTVTIGKSYFEALLRSQIRKCRLQTKRLLSPSNPDRRPQYTSEHDLEFGADLSDNVTISKDEHGYLLHAVREYLLLKSALFRGGLTMETFETLLAGEGGATNDESSPYDYASGKTLATSTNSTASVTKPYDNINSSFTGVDAGMNRRRPPMGHQTVSYDEAESSTESPHRESGPHTRHLPVHDQRTVLITNLPERTTHKDLADIVRGGRLLDIFLRNDRSATISFVEGAAEFLAYAKRTDIYLHTKRLEFRWSDRQFHVPPHVANKISGGATRNLIVRGAANKLTADQIRDHLDHIHNLVVVDITFKNGNAYISTNSVHNALFARTCMMSRTVYKGLRVDYCPDECAESLPRLDTKAQPSVRHVPIKSMPIVNQYALLGTGSDDESDNDSTMYPHSGVRVDSDHWRSVMHYVGGIILCGDVTLNSPNHLIFYMLLAREKINTMAPIVKVAVIQLYPKPMSPSHNFAKAETFIRAAALQGASLAVLPEYHLTGWQPSDPSFASLCDEWEHWLAKYQDLAIECGICIVPGTIVESHRWEEGFEGGEEEGDRLVNVAYFIDQEGVVRGRYVKKNLWGPERNHLTGSGRENHKVFDTPIGKVGLLICWDLAFPEAFRELIAQGAKIIIIPTFWKLDDCNEAGLARNPAAEALFLDSMLTARAFENTCAIVFANAGGPPGQNYAGLSQVTVPFVGPLAKMGGCAEGMSVVDIDMQILEDAESNYKVRSDITSDGWHYDYRHSRNKV</sequence>
<dbReference type="Gene3D" id="3.60.110.10">
    <property type="entry name" value="Carbon-nitrogen hydrolase"/>
    <property type="match status" value="1"/>
</dbReference>
<dbReference type="SUPFAM" id="SSF54928">
    <property type="entry name" value="RNA-binding domain, RBD"/>
    <property type="match status" value="1"/>
</dbReference>
<reference evidence="4" key="1">
    <citation type="submission" date="2020-01" db="EMBL/GenBank/DDBJ databases">
        <authorList>
            <consortium name="DOE Joint Genome Institute"/>
            <person name="Haridas S."/>
            <person name="Albert R."/>
            <person name="Binder M."/>
            <person name="Bloem J."/>
            <person name="Labutti K."/>
            <person name="Salamov A."/>
            <person name="Andreopoulos B."/>
            <person name="Baker S.E."/>
            <person name="Barry K."/>
            <person name="Bills G."/>
            <person name="Bluhm B.H."/>
            <person name="Cannon C."/>
            <person name="Castanera R."/>
            <person name="Culley D.E."/>
            <person name="Daum C."/>
            <person name="Ezra D."/>
            <person name="Gonzalez J.B."/>
            <person name="Henrissat B."/>
            <person name="Kuo A."/>
            <person name="Liang C."/>
            <person name="Lipzen A."/>
            <person name="Lutzoni F."/>
            <person name="Magnuson J."/>
            <person name="Mondo S."/>
            <person name="Nolan M."/>
            <person name="Ohm R."/>
            <person name="Pangilinan J."/>
            <person name="Park H.-J."/>
            <person name="Ramirez L."/>
            <person name="Alfaro M."/>
            <person name="Sun H."/>
            <person name="Tritt A."/>
            <person name="Yoshinaga Y."/>
            <person name="Zwiers L.-H."/>
            <person name="Turgeon B.G."/>
            <person name="Goodwin S.B."/>
            <person name="Spatafora J.W."/>
            <person name="Crous P.W."/>
            <person name="Grigoriev I.V."/>
        </authorList>
    </citation>
    <scope>NUCLEOTIDE SEQUENCE</scope>
    <source>
        <strain evidence="4">IPT5</strain>
    </source>
</reference>
<dbReference type="InterPro" id="IPR035979">
    <property type="entry name" value="RBD_domain_sf"/>
</dbReference>
<keyword evidence="1 4" id="KW-0378">Hydrolase</keyword>
<evidence type="ECO:0000313" key="4">
    <source>
        <dbReference type="EMBL" id="KAF2853004.1"/>
    </source>
</evidence>
<evidence type="ECO:0000259" key="3">
    <source>
        <dbReference type="PROSITE" id="PS50263"/>
    </source>
</evidence>
<dbReference type="InterPro" id="IPR036526">
    <property type="entry name" value="C-N_Hydrolase_sf"/>
</dbReference>
<dbReference type="CDD" id="cd12261">
    <property type="entry name" value="RRM1_3_MRN1"/>
    <property type="match status" value="1"/>
</dbReference>
<feature type="region of interest" description="Disordered" evidence="2">
    <location>
        <begin position="138"/>
        <end position="180"/>
    </location>
</feature>
<dbReference type="SUPFAM" id="SSF56317">
    <property type="entry name" value="Carbon-nitrogen hydrolase"/>
    <property type="match status" value="1"/>
</dbReference>
<dbReference type="PROSITE" id="PS50263">
    <property type="entry name" value="CN_HYDROLASE"/>
    <property type="match status" value="1"/>
</dbReference>
<dbReference type="PANTHER" id="PTHR43674">
    <property type="entry name" value="NITRILASE C965.09-RELATED"/>
    <property type="match status" value="1"/>
</dbReference>
<dbReference type="EMBL" id="MU006297">
    <property type="protein sequence ID" value="KAF2853004.1"/>
    <property type="molecule type" value="Genomic_DNA"/>
</dbReference>
<keyword evidence="5" id="KW-1185">Reference proteome</keyword>
<dbReference type="GO" id="GO:0003676">
    <property type="term" value="F:nucleic acid binding"/>
    <property type="evidence" value="ECO:0007669"/>
    <property type="project" value="InterPro"/>
</dbReference>
<dbReference type="InterPro" id="IPR050345">
    <property type="entry name" value="Aliph_Amidase/BUP"/>
</dbReference>
<feature type="compositionally biased region" description="Basic and acidic residues" evidence="2">
    <location>
        <begin position="168"/>
        <end position="180"/>
    </location>
</feature>
<dbReference type="Pfam" id="PF00795">
    <property type="entry name" value="CN_hydrolase"/>
    <property type="match status" value="1"/>
</dbReference>
<gene>
    <name evidence="4" type="ORF">T440DRAFT_487990</name>
</gene>
<proteinExistence type="predicted"/>
<dbReference type="AlphaFoldDB" id="A0A6A7BC73"/>
<dbReference type="Proteomes" id="UP000799423">
    <property type="component" value="Unassembled WGS sequence"/>
</dbReference>
<feature type="domain" description="CN hydrolase" evidence="3">
    <location>
        <begin position="448"/>
        <end position="710"/>
    </location>
</feature>
<organism evidence="4 5">
    <name type="scientific">Plenodomus tracheiphilus IPT5</name>
    <dbReference type="NCBI Taxonomy" id="1408161"/>
    <lineage>
        <taxon>Eukaryota</taxon>
        <taxon>Fungi</taxon>
        <taxon>Dikarya</taxon>
        <taxon>Ascomycota</taxon>
        <taxon>Pezizomycotina</taxon>
        <taxon>Dothideomycetes</taxon>
        <taxon>Pleosporomycetidae</taxon>
        <taxon>Pleosporales</taxon>
        <taxon>Pleosporineae</taxon>
        <taxon>Leptosphaeriaceae</taxon>
        <taxon>Plenodomus</taxon>
    </lineage>
</organism>
<dbReference type="InterPro" id="IPR003010">
    <property type="entry name" value="C-N_Hydrolase"/>
</dbReference>
<dbReference type="PANTHER" id="PTHR43674:SF16">
    <property type="entry name" value="CARBON-NITROGEN FAMILY, PUTATIVE (AFU_ORTHOLOGUE AFUA_5G02350)-RELATED"/>
    <property type="match status" value="1"/>
</dbReference>
<evidence type="ECO:0000256" key="1">
    <source>
        <dbReference type="ARBA" id="ARBA00022801"/>
    </source>
</evidence>
<dbReference type="OrthoDB" id="412018at2759"/>
<name>A0A6A7BC73_9PLEO</name>
<dbReference type="CDD" id="cd07197">
    <property type="entry name" value="nitrilase"/>
    <property type="match status" value="1"/>
</dbReference>